<dbReference type="Pfam" id="PF03704">
    <property type="entry name" value="BTAD"/>
    <property type="match status" value="1"/>
</dbReference>
<dbReference type="InterPro" id="IPR036388">
    <property type="entry name" value="WH-like_DNA-bd_sf"/>
</dbReference>
<dbReference type="SMART" id="SM00862">
    <property type="entry name" value="Trans_reg_C"/>
    <property type="match status" value="1"/>
</dbReference>
<evidence type="ECO:0000256" key="1">
    <source>
        <dbReference type="ARBA" id="ARBA00005820"/>
    </source>
</evidence>
<protein>
    <submittedName>
        <fullName evidence="5">SARP family transcriptional regulator</fullName>
    </submittedName>
</protein>
<dbReference type="InterPro" id="IPR011990">
    <property type="entry name" value="TPR-like_helical_dom_sf"/>
</dbReference>
<dbReference type="Pfam" id="PF00486">
    <property type="entry name" value="Trans_reg_C"/>
    <property type="match status" value="1"/>
</dbReference>
<dbReference type="Gene3D" id="3.40.50.300">
    <property type="entry name" value="P-loop containing nucleotide triphosphate hydrolases"/>
    <property type="match status" value="1"/>
</dbReference>
<dbReference type="SUPFAM" id="SSF52540">
    <property type="entry name" value="P-loop containing nucleoside triphosphate hydrolases"/>
    <property type="match status" value="1"/>
</dbReference>
<dbReference type="AlphaFoldDB" id="A0A917UCY0"/>
<dbReference type="InterPro" id="IPR005158">
    <property type="entry name" value="BTAD"/>
</dbReference>
<reference evidence="5" key="2">
    <citation type="submission" date="2020-09" db="EMBL/GenBank/DDBJ databases">
        <authorList>
            <person name="Sun Q."/>
            <person name="Ohkuma M."/>
        </authorList>
    </citation>
    <scope>NUCLEOTIDE SEQUENCE</scope>
    <source>
        <strain evidence="5">JCM 19831</strain>
    </source>
</reference>
<comment type="caution">
    <text evidence="5">The sequence shown here is derived from an EMBL/GenBank/DDBJ whole genome shotgun (WGS) entry which is preliminary data.</text>
</comment>
<gene>
    <name evidence="5" type="ORF">GCM10007977_086110</name>
</gene>
<sequence>MRVALLGPFEVRDETGEPVPVPGTRLRALLVRLVLSPEHPVTSDALIDAVWGEEPPPNATNALQSLVSRLRRALPGAEAARLELLPAGYRLAVPADTTDIAQFERLVAEGRDRLAAGDRASAAERFAAGLALWRGRPFDGLTAVPFAEATGARLTELRLRTIEDYAELAIAVGKHAELIADVRQLTFEYPLDERLRAVHMRALCAAGRRAEALSSYEDLRRALADTLGTDPAPALRELHAAILRGRIGGPAAPAAPARPAAAPAVPRGNVRTAVTSFVGRDRELAQIGALLADARLVTLIGPGGVGKTRLATELATDWPARAGDGAWLVDLAEVRVAAEVPAAVLATLGLPAAGPDGAAAPAERLARLFEPLRDRRALLILDNCEHLIDACARTADAIVSVSPGVRVLATSREPLAVVGERLYPIGPLAVPPPGVKATEALDVPVLRLFADRAAAARFGFQLTDANLPAVTEICRRLDGLPLAIELACARLRTLPAEEIAARLGDRFRLLTGGHRTALPRHQTLLAVVEWSWQLFTEAERTLGRRLAVFVSGATPDAIEGVCADGQLPGGNVLGLLGALVDRSFVDFQESTGAPPRYGMLNTIQSYAAAALADAGESDTFRRAHARWFLHRAEAVEPALRGREQLAALAWLSREQDNLRAALRFAVDTADTALAVRLAGALGWYWELRGRNAEAAGWLREVLALPAGPDVPAAALATAYAFDAMNHFAIQDPDRGTASAGRARELAAGATHPAVLLIGAIQHVADDASELAALVRHPDPWLSAAGELFSGHAARVRGDSTAALVHSAAARDKFTAIGDGWGVAGAVRALGAGLSLSGDHPAAIAALGEAIRFAETVAAHDAAWLRVARGMEFLRAGELDAASDELARASDAGHQLRAPVVLAYADAALGELARAAGEPARAETLLRAALRRSDETPGVPLPVPLLAMTGLARLAVADRPAEARTLLADALSRAVAARDVQNHPVIASVVEALAELARAEGRPADAARLLGYAAAGRGTPDHGSPDVRRTASAARAALGPSYDELFDPAAALSADAAVSAVLTLTAAET</sequence>
<feature type="DNA-binding region" description="OmpR/PhoB-type" evidence="3">
    <location>
        <begin position="1"/>
        <end position="93"/>
    </location>
</feature>
<dbReference type="InterPro" id="IPR001867">
    <property type="entry name" value="OmpR/PhoB-type_DNA-bd"/>
</dbReference>
<dbReference type="GO" id="GO:0003677">
    <property type="term" value="F:DNA binding"/>
    <property type="evidence" value="ECO:0007669"/>
    <property type="project" value="UniProtKB-UniRule"/>
</dbReference>
<dbReference type="RefSeq" id="WP_190255859.1">
    <property type="nucleotide sequence ID" value="NZ_BMPI01000062.1"/>
</dbReference>
<evidence type="ECO:0000313" key="5">
    <source>
        <dbReference type="EMBL" id="GGM70994.1"/>
    </source>
</evidence>
<dbReference type="Proteomes" id="UP000642070">
    <property type="component" value="Unassembled WGS sequence"/>
</dbReference>
<reference evidence="5" key="1">
    <citation type="journal article" date="2014" name="Int. J. Syst. Evol. Microbiol.">
        <title>Complete genome sequence of Corynebacterium casei LMG S-19264T (=DSM 44701T), isolated from a smear-ripened cheese.</title>
        <authorList>
            <consortium name="US DOE Joint Genome Institute (JGI-PGF)"/>
            <person name="Walter F."/>
            <person name="Albersmeier A."/>
            <person name="Kalinowski J."/>
            <person name="Ruckert C."/>
        </authorList>
    </citation>
    <scope>NUCLEOTIDE SEQUENCE</scope>
    <source>
        <strain evidence="5">JCM 19831</strain>
    </source>
</reference>
<dbReference type="InterPro" id="IPR016032">
    <property type="entry name" value="Sig_transdc_resp-reg_C-effctor"/>
</dbReference>
<dbReference type="Gene3D" id="1.10.10.10">
    <property type="entry name" value="Winged helix-like DNA-binding domain superfamily/Winged helix DNA-binding domain"/>
    <property type="match status" value="1"/>
</dbReference>
<dbReference type="GO" id="GO:0000160">
    <property type="term" value="P:phosphorelay signal transduction system"/>
    <property type="evidence" value="ECO:0007669"/>
    <property type="project" value="InterPro"/>
</dbReference>
<dbReference type="CDD" id="cd15831">
    <property type="entry name" value="BTAD"/>
    <property type="match status" value="1"/>
</dbReference>
<proteinExistence type="inferred from homology"/>
<dbReference type="InterPro" id="IPR027417">
    <property type="entry name" value="P-loop_NTPase"/>
</dbReference>
<evidence type="ECO:0000313" key="6">
    <source>
        <dbReference type="Proteomes" id="UP000642070"/>
    </source>
</evidence>
<dbReference type="PRINTS" id="PR00364">
    <property type="entry name" value="DISEASERSIST"/>
</dbReference>
<evidence type="ECO:0000256" key="2">
    <source>
        <dbReference type="ARBA" id="ARBA00023125"/>
    </source>
</evidence>
<feature type="domain" description="OmpR/PhoB-type" evidence="4">
    <location>
        <begin position="1"/>
        <end position="93"/>
    </location>
</feature>
<dbReference type="GO" id="GO:0006355">
    <property type="term" value="P:regulation of DNA-templated transcription"/>
    <property type="evidence" value="ECO:0007669"/>
    <property type="project" value="InterPro"/>
</dbReference>
<dbReference type="SMART" id="SM01043">
    <property type="entry name" value="BTAD"/>
    <property type="match status" value="1"/>
</dbReference>
<comment type="similarity">
    <text evidence="1">Belongs to the AfsR/DnrI/RedD regulatory family.</text>
</comment>
<organism evidence="5 6">
    <name type="scientific">Dactylosporangium sucinum</name>
    <dbReference type="NCBI Taxonomy" id="1424081"/>
    <lineage>
        <taxon>Bacteria</taxon>
        <taxon>Bacillati</taxon>
        <taxon>Actinomycetota</taxon>
        <taxon>Actinomycetes</taxon>
        <taxon>Micromonosporales</taxon>
        <taxon>Micromonosporaceae</taxon>
        <taxon>Dactylosporangium</taxon>
    </lineage>
</organism>
<dbReference type="SUPFAM" id="SSF46894">
    <property type="entry name" value="C-terminal effector domain of the bipartite response regulators"/>
    <property type="match status" value="1"/>
</dbReference>
<dbReference type="GO" id="GO:0016887">
    <property type="term" value="F:ATP hydrolysis activity"/>
    <property type="evidence" value="ECO:0007669"/>
    <property type="project" value="InterPro"/>
</dbReference>
<dbReference type="PANTHER" id="PTHR47691">
    <property type="entry name" value="REGULATOR-RELATED"/>
    <property type="match status" value="1"/>
</dbReference>
<dbReference type="Gene3D" id="1.25.40.10">
    <property type="entry name" value="Tetratricopeptide repeat domain"/>
    <property type="match status" value="2"/>
</dbReference>
<evidence type="ECO:0000256" key="3">
    <source>
        <dbReference type="PROSITE-ProRule" id="PRU01091"/>
    </source>
</evidence>
<dbReference type="PROSITE" id="PS51755">
    <property type="entry name" value="OMPR_PHOB"/>
    <property type="match status" value="1"/>
</dbReference>
<dbReference type="InterPro" id="IPR049945">
    <property type="entry name" value="AAA_22"/>
</dbReference>
<name>A0A917UCY0_9ACTN</name>
<dbReference type="SUPFAM" id="SSF48452">
    <property type="entry name" value="TPR-like"/>
    <property type="match status" value="2"/>
</dbReference>
<dbReference type="Pfam" id="PF13401">
    <property type="entry name" value="AAA_22"/>
    <property type="match status" value="1"/>
</dbReference>
<dbReference type="PANTHER" id="PTHR47691:SF3">
    <property type="entry name" value="HTH-TYPE TRANSCRIPTIONAL REGULATOR RV0890C-RELATED"/>
    <property type="match status" value="1"/>
</dbReference>
<accession>A0A917UCY0</accession>
<dbReference type="EMBL" id="BMPI01000062">
    <property type="protein sequence ID" value="GGM70994.1"/>
    <property type="molecule type" value="Genomic_DNA"/>
</dbReference>
<evidence type="ECO:0000259" key="4">
    <source>
        <dbReference type="PROSITE" id="PS51755"/>
    </source>
</evidence>
<keyword evidence="6" id="KW-1185">Reference proteome</keyword>
<keyword evidence="2 3" id="KW-0238">DNA-binding</keyword>